<evidence type="ECO:0000313" key="1">
    <source>
        <dbReference type="EMBL" id="JAH81307.1"/>
    </source>
</evidence>
<organism evidence="1">
    <name type="scientific">Anguilla anguilla</name>
    <name type="common">European freshwater eel</name>
    <name type="synonym">Muraena anguilla</name>
    <dbReference type="NCBI Taxonomy" id="7936"/>
    <lineage>
        <taxon>Eukaryota</taxon>
        <taxon>Metazoa</taxon>
        <taxon>Chordata</taxon>
        <taxon>Craniata</taxon>
        <taxon>Vertebrata</taxon>
        <taxon>Euteleostomi</taxon>
        <taxon>Actinopterygii</taxon>
        <taxon>Neopterygii</taxon>
        <taxon>Teleostei</taxon>
        <taxon>Anguilliformes</taxon>
        <taxon>Anguillidae</taxon>
        <taxon>Anguilla</taxon>
    </lineage>
</organism>
<proteinExistence type="predicted"/>
<name>A0A0E9VTD1_ANGAN</name>
<sequence>MCPFLCTHLSLMRVSFYFVSNKSHSTEQNRDKPS</sequence>
<dbReference type="AlphaFoldDB" id="A0A0E9VTD1"/>
<accession>A0A0E9VTD1</accession>
<reference evidence="1" key="2">
    <citation type="journal article" date="2015" name="Fish Shellfish Immunol.">
        <title>Early steps in the European eel (Anguilla anguilla)-Vibrio vulnificus interaction in the gills: Role of the RtxA13 toxin.</title>
        <authorList>
            <person name="Callol A."/>
            <person name="Pajuelo D."/>
            <person name="Ebbesson L."/>
            <person name="Teles M."/>
            <person name="MacKenzie S."/>
            <person name="Amaro C."/>
        </authorList>
    </citation>
    <scope>NUCLEOTIDE SEQUENCE</scope>
</reference>
<dbReference type="EMBL" id="GBXM01027270">
    <property type="protein sequence ID" value="JAH81307.1"/>
    <property type="molecule type" value="Transcribed_RNA"/>
</dbReference>
<protein>
    <submittedName>
        <fullName evidence="1">Uncharacterized protein</fullName>
    </submittedName>
</protein>
<reference evidence="1" key="1">
    <citation type="submission" date="2014-11" db="EMBL/GenBank/DDBJ databases">
        <authorList>
            <person name="Amaro Gonzalez C."/>
        </authorList>
    </citation>
    <scope>NUCLEOTIDE SEQUENCE</scope>
</reference>